<dbReference type="Gene3D" id="3.30.420.240">
    <property type="match status" value="1"/>
</dbReference>
<evidence type="ECO:0000256" key="1">
    <source>
        <dbReference type="ARBA" id="ARBA00022612"/>
    </source>
</evidence>
<keyword evidence="1" id="KW-1188">Viral release from host cell</keyword>
<feature type="domain" description="Terminase large subunit gp17-like C-terminal" evidence="3">
    <location>
        <begin position="420"/>
        <end position="499"/>
    </location>
</feature>
<evidence type="ECO:0000256" key="2">
    <source>
        <dbReference type="SAM" id="MobiDB-lite"/>
    </source>
</evidence>
<organism evidence="4 5">
    <name type="scientific">Synechococcus lacustris str. Tous</name>
    <dbReference type="NCBI Taxonomy" id="1910958"/>
    <lineage>
        <taxon>Bacteria</taxon>
        <taxon>Bacillati</taxon>
        <taxon>Cyanobacteriota</taxon>
        <taxon>Cyanophyceae</taxon>
        <taxon>Synechococcales</taxon>
        <taxon>Synechococcaceae</taxon>
        <taxon>Synechococcus</taxon>
    </lineage>
</organism>
<name>A0A2P7EEC7_9SYNE</name>
<keyword evidence="5" id="KW-1185">Reference proteome</keyword>
<dbReference type="Proteomes" id="UP000240206">
    <property type="component" value="Unassembled WGS sequence"/>
</dbReference>
<proteinExistence type="predicted"/>
<dbReference type="InterPro" id="IPR035421">
    <property type="entry name" value="Terminase_6C"/>
</dbReference>
<protein>
    <submittedName>
        <fullName evidence="4">Terminase</fullName>
    </submittedName>
</protein>
<sequence length="524" mass="57565">FHDFIAAAYPDYAFHTWAERLIALLQQIADGDLNRLIVTIPPRTGKSLLVSKLFPAYWVSRYPNRFCAIASYSAELAYAHSREARHYYRSVGYPLSKDSTAVGNWLTPERGGCIAAGVRGPFTGKGYALGIIDDPYKGPEDANSASQRQKLIEWFQSVWLTRAEPAATPGVTPGVTSTNRASPNGVSAAQVVVLTRWHQDDLIGWLMQEEAGSAPQAWHVLNLPAIAEPLAKQLLFPTSCSLETDWRQPGEALCPERFPLAELNQIRIRAGTYWWNALYQQRPSPADGQLFQRQWIKYTDPKGHRPEARGLSPTGAKYAPLVLSCDLSFKGGHQNDYCAFVLLGLIPETKPIHPAQAAKAQGMQLHPSAASVPKGQNQQDSSGHRIEVLSSVHYHLDLPGVLKHLTQTLQLLSEQGLSPDAVLIEDAANGPAVCQLLRRQIPGLIAIRPVGSKSSRAHAAAPLMEAGQLAFNPGNDELINELLGFPNAANDDLVDAFCQGVIWLQNKYWRANSRGTPLPLLFSR</sequence>
<reference evidence="5" key="1">
    <citation type="submission" date="2018-03" db="EMBL/GenBank/DDBJ databases">
        <title>Ecological and genomic features of two cosmopolitan and abundant freshwater picocyanobacteria.</title>
        <authorList>
            <person name="Cabello-Yeves P.J."/>
            <person name="Picazo A."/>
            <person name="Camacho A."/>
            <person name="Callieri C."/>
            <person name="Rosselli R."/>
            <person name="Roda-Garcia J."/>
            <person name="Coutinho F.H."/>
            <person name="Rodriguez-Valera F."/>
        </authorList>
    </citation>
    <scope>NUCLEOTIDE SEQUENCE [LARGE SCALE GENOMIC DNA]</scope>
    <source>
        <strain evidence="5">Tous</strain>
    </source>
</reference>
<evidence type="ECO:0000313" key="4">
    <source>
        <dbReference type="EMBL" id="PSI01593.1"/>
    </source>
</evidence>
<dbReference type="Pfam" id="PF17289">
    <property type="entry name" value="Terminase_6C"/>
    <property type="match status" value="1"/>
</dbReference>
<dbReference type="EMBL" id="PXVC01000027">
    <property type="protein sequence ID" value="PSI01593.1"/>
    <property type="molecule type" value="Genomic_DNA"/>
</dbReference>
<evidence type="ECO:0000313" key="5">
    <source>
        <dbReference type="Proteomes" id="UP000240206"/>
    </source>
</evidence>
<dbReference type="RefSeq" id="WP_106499979.1">
    <property type="nucleotide sequence ID" value="NZ_PXVC01000027.1"/>
</dbReference>
<feature type="non-terminal residue" evidence="4">
    <location>
        <position position="1"/>
    </location>
</feature>
<evidence type="ECO:0000259" key="3">
    <source>
        <dbReference type="Pfam" id="PF17289"/>
    </source>
</evidence>
<gene>
    <name evidence="4" type="ORF">C7K08_07245</name>
</gene>
<comment type="caution">
    <text evidence="4">The sequence shown here is derived from an EMBL/GenBank/DDBJ whole genome shotgun (WGS) entry which is preliminary data.</text>
</comment>
<dbReference type="AlphaFoldDB" id="A0A2P7EEC7"/>
<accession>A0A2P7EEC7</accession>
<feature type="region of interest" description="Disordered" evidence="2">
    <location>
        <begin position="359"/>
        <end position="382"/>
    </location>
</feature>